<name>N8VM08_9GAMM</name>
<evidence type="ECO:0000313" key="1">
    <source>
        <dbReference type="EMBL" id="ENV00942.1"/>
    </source>
</evidence>
<dbReference type="AlphaFoldDB" id="N8VM08"/>
<sequence length="190" mass="21453">MAKYEELASRVAIHVSPCPEPAILDALKHVVRDFCQQTKGWVYDVPEIQGEVGTLSYEMQIPEGSVAVHIWGIEGRQGRYELSTDYYLGFPNLINFNSKAPSKPIKPLISLMPSSSTDEYPDYLAEYFSADLVSGAVAYLQMQPFREWSQPNAAGAHQQLYEQGIAQAKRKRDEGLNISQAKRRVRPQYI</sequence>
<comment type="caution">
    <text evidence="1">The sequence shown here is derived from an EMBL/GenBank/DDBJ whole genome shotgun (WGS) entry which is preliminary data.</text>
</comment>
<keyword evidence="2" id="KW-1185">Reference proteome</keyword>
<gene>
    <name evidence="1" type="ORF">F969_00028</name>
</gene>
<dbReference type="PATRIC" id="fig|1217710.3.peg.24"/>
<dbReference type="EMBL" id="APPE01000006">
    <property type="protein sequence ID" value="ENV00942.1"/>
    <property type="molecule type" value="Genomic_DNA"/>
</dbReference>
<accession>N8VM08</accession>
<dbReference type="RefSeq" id="WP_004787877.1">
    <property type="nucleotide sequence ID" value="NZ_KB849413.1"/>
</dbReference>
<organism evidence="1 2">
    <name type="scientific">Acinetobacter variabilis</name>
    <dbReference type="NCBI Taxonomy" id="70346"/>
    <lineage>
        <taxon>Bacteria</taxon>
        <taxon>Pseudomonadati</taxon>
        <taxon>Pseudomonadota</taxon>
        <taxon>Gammaproteobacteria</taxon>
        <taxon>Moraxellales</taxon>
        <taxon>Moraxellaceae</taxon>
        <taxon>Acinetobacter</taxon>
    </lineage>
</organism>
<dbReference type="Proteomes" id="UP000013070">
    <property type="component" value="Unassembled WGS sequence"/>
</dbReference>
<reference evidence="1 2" key="1">
    <citation type="submission" date="2013-02" db="EMBL/GenBank/DDBJ databases">
        <title>The Genome Sequence of Acinetobacter sp. NIPH 899.</title>
        <authorList>
            <consortium name="The Broad Institute Genome Sequencing Platform"/>
            <consortium name="The Broad Institute Genome Sequencing Center for Infectious Disease"/>
            <person name="Cerqueira G."/>
            <person name="Feldgarden M."/>
            <person name="Courvalin P."/>
            <person name="Perichon B."/>
            <person name="Grillot-Courvalin C."/>
            <person name="Clermont D."/>
            <person name="Rocha E."/>
            <person name="Yoon E.-J."/>
            <person name="Nemec A."/>
            <person name="Walker B."/>
            <person name="Young S.K."/>
            <person name="Zeng Q."/>
            <person name="Gargeya S."/>
            <person name="Fitzgerald M."/>
            <person name="Haas B."/>
            <person name="Abouelleil A."/>
            <person name="Alvarado L."/>
            <person name="Arachchi H.M."/>
            <person name="Berlin A.M."/>
            <person name="Chapman S.B."/>
            <person name="Dewar J."/>
            <person name="Goldberg J."/>
            <person name="Griggs A."/>
            <person name="Gujja S."/>
            <person name="Hansen M."/>
            <person name="Howarth C."/>
            <person name="Imamovic A."/>
            <person name="Larimer J."/>
            <person name="McCowan C."/>
            <person name="Murphy C."/>
            <person name="Neiman D."/>
            <person name="Pearson M."/>
            <person name="Priest M."/>
            <person name="Roberts A."/>
            <person name="Saif S."/>
            <person name="Shea T."/>
            <person name="Sisk P."/>
            <person name="Sykes S."/>
            <person name="Wortman J."/>
            <person name="Nusbaum C."/>
            <person name="Birren B."/>
        </authorList>
    </citation>
    <scope>NUCLEOTIDE SEQUENCE [LARGE SCALE GENOMIC DNA]</scope>
    <source>
        <strain evidence="1 2">NIPH 899</strain>
    </source>
</reference>
<evidence type="ECO:0000313" key="2">
    <source>
        <dbReference type="Proteomes" id="UP000013070"/>
    </source>
</evidence>
<dbReference type="HOGENOM" id="CLU_1425207_0_0_6"/>
<protein>
    <submittedName>
        <fullName evidence="1">Uncharacterized protein</fullName>
    </submittedName>
</protein>
<proteinExistence type="predicted"/>